<feature type="region of interest" description="Disordered" evidence="1">
    <location>
        <begin position="73"/>
        <end position="106"/>
    </location>
</feature>
<accession>A0A917ZZW0</accession>
<dbReference type="EMBL" id="BMNK01000001">
    <property type="protein sequence ID" value="GGP00556.1"/>
    <property type="molecule type" value="Genomic_DNA"/>
</dbReference>
<gene>
    <name evidence="2" type="ORF">GCM10012278_01440</name>
</gene>
<dbReference type="Proteomes" id="UP000660745">
    <property type="component" value="Unassembled WGS sequence"/>
</dbReference>
<comment type="caution">
    <text evidence="2">The sequence shown here is derived from an EMBL/GenBank/DDBJ whole genome shotgun (WGS) entry which is preliminary data.</text>
</comment>
<sequence>MDDAFPLVGEAGVRARAQRVDLLLGQPGGRPGEPVGVHLVRAVAVLGDGEDDDLAAAGAEGDLEPDRRAELLEGAADRGVEQPGVARSRQGAGLVDDGKGPGLGGAAAVDQRVVDAPLPGVELVGADRGDPAHEAASGMG</sequence>
<reference evidence="2" key="1">
    <citation type="journal article" date="2014" name="Int. J. Syst. Evol. Microbiol.">
        <title>Complete genome sequence of Corynebacterium casei LMG S-19264T (=DSM 44701T), isolated from a smear-ripened cheese.</title>
        <authorList>
            <consortium name="US DOE Joint Genome Institute (JGI-PGF)"/>
            <person name="Walter F."/>
            <person name="Albersmeier A."/>
            <person name="Kalinowski J."/>
            <person name="Ruckert C."/>
        </authorList>
    </citation>
    <scope>NUCLEOTIDE SEQUENCE</scope>
    <source>
        <strain evidence="2">CGMCC 4.7430</strain>
    </source>
</reference>
<reference evidence="2" key="2">
    <citation type="submission" date="2020-09" db="EMBL/GenBank/DDBJ databases">
        <authorList>
            <person name="Sun Q."/>
            <person name="Zhou Y."/>
        </authorList>
    </citation>
    <scope>NUCLEOTIDE SEQUENCE</scope>
    <source>
        <strain evidence="2">CGMCC 4.7430</strain>
    </source>
</reference>
<evidence type="ECO:0000256" key="1">
    <source>
        <dbReference type="SAM" id="MobiDB-lite"/>
    </source>
</evidence>
<name>A0A917ZZW0_9ACTN</name>
<evidence type="ECO:0000313" key="3">
    <source>
        <dbReference type="Proteomes" id="UP000660745"/>
    </source>
</evidence>
<dbReference type="AlphaFoldDB" id="A0A917ZZW0"/>
<proteinExistence type="predicted"/>
<protein>
    <submittedName>
        <fullName evidence="2">Uncharacterized protein</fullName>
    </submittedName>
</protein>
<keyword evidence="3" id="KW-1185">Reference proteome</keyword>
<feature type="region of interest" description="Disordered" evidence="1">
    <location>
        <begin position="121"/>
        <end position="140"/>
    </location>
</feature>
<evidence type="ECO:0000313" key="2">
    <source>
        <dbReference type="EMBL" id="GGP00556.1"/>
    </source>
</evidence>
<organism evidence="2 3">
    <name type="scientific">Nonomuraea glycinis</name>
    <dbReference type="NCBI Taxonomy" id="2047744"/>
    <lineage>
        <taxon>Bacteria</taxon>
        <taxon>Bacillati</taxon>
        <taxon>Actinomycetota</taxon>
        <taxon>Actinomycetes</taxon>
        <taxon>Streptosporangiales</taxon>
        <taxon>Streptosporangiaceae</taxon>
        <taxon>Nonomuraea</taxon>
    </lineage>
</organism>